<evidence type="ECO:0000256" key="1">
    <source>
        <dbReference type="SAM" id="MobiDB-lite"/>
    </source>
</evidence>
<evidence type="ECO:0000313" key="3">
    <source>
        <dbReference type="Proteomes" id="UP000748025"/>
    </source>
</evidence>
<name>A0A9P7T078_9HYPO</name>
<dbReference type="AlphaFoldDB" id="A0A9P7T078"/>
<comment type="caution">
    <text evidence="2">The sequence shown here is derived from an EMBL/GenBank/DDBJ whole genome shotgun (WGS) entry which is preliminary data.</text>
</comment>
<organism evidence="2 3">
    <name type="scientific">Claviceps pusilla</name>
    <dbReference type="NCBI Taxonomy" id="123648"/>
    <lineage>
        <taxon>Eukaryota</taxon>
        <taxon>Fungi</taxon>
        <taxon>Dikarya</taxon>
        <taxon>Ascomycota</taxon>
        <taxon>Pezizomycotina</taxon>
        <taxon>Sordariomycetes</taxon>
        <taxon>Hypocreomycetidae</taxon>
        <taxon>Hypocreales</taxon>
        <taxon>Clavicipitaceae</taxon>
        <taxon>Claviceps</taxon>
    </lineage>
</organism>
<accession>A0A9P7T078</accession>
<feature type="compositionally biased region" description="Polar residues" evidence="1">
    <location>
        <begin position="1"/>
        <end position="12"/>
    </location>
</feature>
<keyword evidence="3" id="KW-1185">Reference proteome</keyword>
<sequence>MTVANTQASGSVSAPHVSHRSSSRKVFSAMFGSRRSSAAPTPAESRRGSTASSVGSNKSDKSNKDSKDDKTKLPARVMPRVVMPSYAMPSYRSPL</sequence>
<protein>
    <submittedName>
        <fullName evidence="2">Uncharacterized protein</fullName>
    </submittedName>
</protein>
<reference evidence="2" key="1">
    <citation type="journal article" date="2020" name="bioRxiv">
        <title>Whole genome comparisons of ergot fungi reveals the divergence and evolution of species within the genus Claviceps are the result of varying mechanisms driving genome evolution and host range expansion.</title>
        <authorList>
            <person name="Wyka S.A."/>
            <person name="Mondo S.J."/>
            <person name="Liu M."/>
            <person name="Dettman J."/>
            <person name="Nalam V."/>
            <person name="Broders K.D."/>
        </authorList>
    </citation>
    <scope>NUCLEOTIDE SEQUENCE</scope>
    <source>
        <strain evidence="2">CCC 602</strain>
    </source>
</reference>
<dbReference type="EMBL" id="SRPW01001069">
    <property type="protein sequence ID" value="KAG6007886.1"/>
    <property type="molecule type" value="Genomic_DNA"/>
</dbReference>
<feature type="region of interest" description="Disordered" evidence="1">
    <location>
        <begin position="1"/>
        <end position="95"/>
    </location>
</feature>
<proteinExistence type="predicted"/>
<gene>
    <name evidence="2" type="ORF">E4U43_000244</name>
</gene>
<evidence type="ECO:0000313" key="2">
    <source>
        <dbReference type="EMBL" id="KAG6007886.1"/>
    </source>
</evidence>
<dbReference type="Proteomes" id="UP000748025">
    <property type="component" value="Unassembled WGS sequence"/>
</dbReference>
<feature type="compositionally biased region" description="Basic and acidic residues" evidence="1">
    <location>
        <begin position="58"/>
        <end position="72"/>
    </location>
</feature>
<dbReference type="OrthoDB" id="4941502at2759"/>